<organism evidence="9 10">
    <name type="scientific">Bifidobacterium minimum</name>
    <dbReference type="NCBI Taxonomy" id="1693"/>
    <lineage>
        <taxon>Bacteria</taxon>
        <taxon>Bacillati</taxon>
        <taxon>Actinomycetota</taxon>
        <taxon>Actinomycetes</taxon>
        <taxon>Bifidobacteriales</taxon>
        <taxon>Bifidobacteriaceae</taxon>
        <taxon>Bifidobacterium</taxon>
    </lineage>
</organism>
<feature type="compositionally biased region" description="Polar residues" evidence="7">
    <location>
        <begin position="1"/>
        <end position="10"/>
    </location>
</feature>
<evidence type="ECO:0000313" key="10">
    <source>
        <dbReference type="Proteomes" id="UP000029014"/>
    </source>
</evidence>
<evidence type="ECO:0000256" key="5">
    <source>
        <dbReference type="ARBA" id="ARBA00023139"/>
    </source>
</evidence>
<dbReference type="Proteomes" id="UP000029014">
    <property type="component" value="Unassembled WGS sequence"/>
</dbReference>
<dbReference type="AlphaFoldDB" id="A0A087BLZ1"/>
<comment type="caution">
    <text evidence="9">The sequence shown here is derived from an EMBL/GenBank/DDBJ whole genome shotgun (WGS) entry which is preliminary data.</text>
</comment>
<keyword evidence="10" id="KW-1185">Reference proteome</keyword>
<accession>A0A087BLZ1</accession>
<feature type="transmembrane region" description="Helical" evidence="8">
    <location>
        <begin position="39"/>
        <end position="60"/>
    </location>
</feature>
<evidence type="ECO:0000256" key="8">
    <source>
        <dbReference type="SAM" id="Phobius"/>
    </source>
</evidence>
<dbReference type="InterPro" id="IPR004872">
    <property type="entry name" value="Lipoprotein_NlpA"/>
</dbReference>
<dbReference type="STRING" id="1693.BMIN_1577"/>
<gene>
    <name evidence="9" type="ORF">BMIN_1577</name>
</gene>
<dbReference type="GO" id="GO:0016020">
    <property type="term" value="C:membrane"/>
    <property type="evidence" value="ECO:0007669"/>
    <property type="project" value="UniProtKB-SubCell"/>
</dbReference>
<dbReference type="PANTHER" id="PTHR30429">
    <property type="entry name" value="D-METHIONINE-BINDING LIPOPROTEIN METQ"/>
    <property type="match status" value="1"/>
</dbReference>
<dbReference type="eggNOG" id="COG1464">
    <property type="taxonomic scope" value="Bacteria"/>
</dbReference>
<keyword evidence="6 9" id="KW-0449">Lipoprotein</keyword>
<keyword evidence="8" id="KW-1133">Transmembrane helix</keyword>
<keyword evidence="4 8" id="KW-0472">Membrane</keyword>
<dbReference type="Gene3D" id="3.40.190.10">
    <property type="entry name" value="Periplasmic binding protein-like II"/>
    <property type="match status" value="2"/>
</dbReference>
<keyword evidence="8" id="KW-0812">Transmembrane</keyword>
<comment type="subcellular location">
    <subcellularLocation>
        <location evidence="1">Membrane</location>
        <topology evidence="1">Lipid-anchor</topology>
    </subcellularLocation>
</comment>
<protein>
    <submittedName>
        <fullName evidence="9">NLPA lipoprotein</fullName>
    </submittedName>
</protein>
<dbReference type="EMBL" id="JGZD01000010">
    <property type="protein sequence ID" value="KFI72041.1"/>
    <property type="molecule type" value="Genomic_DNA"/>
</dbReference>
<evidence type="ECO:0000256" key="7">
    <source>
        <dbReference type="SAM" id="MobiDB-lite"/>
    </source>
</evidence>
<proteinExistence type="inferred from homology"/>
<dbReference type="SUPFAM" id="SSF53850">
    <property type="entry name" value="Periplasmic binding protein-like II"/>
    <property type="match status" value="1"/>
</dbReference>
<dbReference type="Pfam" id="PF03180">
    <property type="entry name" value="Lipoprotein_9"/>
    <property type="match status" value="1"/>
</dbReference>
<evidence type="ECO:0000256" key="3">
    <source>
        <dbReference type="ARBA" id="ARBA00022729"/>
    </source>
</evidence>
<dbReference type="PANTHER" id="PTHR30429:SF3">
    <property type="entry name" value="LIPOPROTEIN"/>
    <property type="match status" value="1"/>
</dbReference>
<evidence type="ECO:0000313" key="9">
    <source>
        <dbReference type="EMBL" id="KFI72041.1"/>
    </source>
</evidence>
<feature type="region of interest" description="Disordered" evidence="7">
    <location>
        <begin position="1"/>
        <end position="31"/>
    </location>
</feature>
<keyword evidence="5" id="KW-0564">Palmitate</keyword>
<reference evidence="9 10" key="1">
    <citation type="submission" date="2014-03" db="EMBL/GenBank/DDBJ databases">
        <title>Genomics of Bifidobacteria.</title>
        <authorList>
            <person name="Ventura M."/>
            <person name="Milani C."/>
            <person name="Lugli G.A."/>
        </authorList>
    </citation>
    <scope>NUCLEOTIDE SEQUENCE [LARGE SCALE GENOMIC DNA]</scope>
    <source>
        <strain evidence="9 10">LMG 11592</strain>
    </source>
</reference>
<evidence type="ECO:0000256" key="2">
    <source>
        <dbReference type="ARBA" id="ARBA00008973"/>
    </source>
</evidence>
<evidence type="ECO:0000256" key="6">
    <source>
        <dbReference type="ARBA" id="ARBA00023288"/>
    </source>
</evidence>
<comment type="similarity">
    <text evidence="2">Belongs to the NlpA lipoprotein family.</text>
</comment>
<sequence>MTEPSSSTNGDGPKPDGIRTPMPSDPQEPVRVNHTGRNIVIVVIVAALVVLAVFFGVRFYKNAHATAEKGSESNPVKIGVIGATDPQWVEFSKKAQNAGIHVKLVDFQDYTSENPALDSGDLDLNEFQHLLYLANYNVTNDKDLQPIGGTAIFPLGVYSSKVTDVKDIAKGQTVAIPNDETNQARAIGVLKAAGLVRLKGDWTAFTTPSDIDTSNSKVKVTALKAEQVANALKDPKVAAGVINNDYVADAGLKLTDSIYQDDAESKEARPYINVFVARKADADNPTYLKLVKIAQSKSVFTKLNAQSNGTAVSASDFTAKELQTYLAQIEKQVRAES</sequence>
<evidence type="ECO:0000256" key="4">
    <source>
        <dbReference type="ARBA" id="ARBA00023136"/>
    </source>
</evidence>
<evidence type="ECO:0000256" key="1">
    <source>
        <dbReference type="ARBA" id="ARBA00004635"/>
    </source>
</evidence>
<name>A0A087BLZ1_9BIFI</name>
<keyword evidence="3" id="KW-0732">Signal</keyword>